<dbReference type="EMBL" id="ML975270">
    <property type="protein sequence ID" value="KAF1836730.1"/>
    <property type="molecule type" value="Genomic_DNA"/>
</dbReference>
<sequence length="698" mass="77291">MAIFLCSETFWKNFRVGDGFQLIATARDSQGMERREHLPSPVKRRILWSSQLKGMERPCLPCHVLKAPTERNWNNSGPPRQPPSTTSIFRAREYSPLIPEPSPGSTNMQTESGPWLFEPNALQHPRLQSIQERPKSEQRTPLRTPSRMSSVRTPSIESEGRSHVSSSEYPLSPVVPSMGVGTRESTPDTPMEGAQQTSSNFTYRISDASTKAKAYASLGIGSPRNTKTIWEDWSNNSNSPNADGEAPTTESLRGKRLAPLNPMSPLMNDEFEETEMTDSMELLSFSQDYHDVLADQYQEANTRRAASPIGAASPAVPAQLDARRPQMSSKDHDLMPEPLTWRRGRDGQSQDNLSRSLPSRIPPTLTSREKHKRITSWASLRHLKNGGRRSSSNDEVRSHSTSNPAVPHRHIPKLEVDRLLRNKKLIPNFASHTRGFKAPKRRAKAVVSVNTDESPVPSSESPASPPLKRHSPLIRLPGGFALVRHSPSTNPHPESPSMHDVSPDNEDRRRDSSVGSPVSASDNPRRRSSCYSQHSQPAVAPAMAVNPKVRSSFGFPPSPQSRTDDSPPPNSPLAHEVPLPRTPPPLPLQPPRVVRLPSISSPLPLDRGRETQQQRAEGVTDEDFLGPSIMNKARNVRDAWKKHQREVKHDKLKQSIRILGPTDPTVAAGYVKREGRQSGDDGSSASGRMPGYMVTGSL</sequence>
<feature type="region of interest" description="Disordered" evidence="1">
    <location>
        <begin position="229"/>
        <end position="263"/>
    </location>
</feature>
<feature type="compositionally biased region" description="Basic and acidic residues" evidence="1">
    <location>
        <begin position="321"/>
        <end position="335"/>
    </location>
</feature>
<dbReference type="AlphaFoldDB" id="A0A6A5KKT8"/>
<name>A0A6A5KKT8_9PLEO</name>
<proteinExistence type="predicted"/>
<feature type="compositionally biased region" description="Polar residues" evidence="1">
    <location>
        <begin position="513"/>
        <end position="522"/>
    </location>
</feature>
<dbReference type="OrthoDB" id="3695033at2759"/>
<feature type="compositionally biased region" description="Polar residues" evidence="1">
    <location>
        <begin position="141"/>
        <end position="156"/>
    </location>
</feature>
<feature type="region of interest" description="Disordered" evidence="1">
    <location>
        <begin position="95"/>
        <end position="200"/>
    </location>
</feature>
<accession>A0A6A5KKT8</accession>
<feature type="compositionally biased region" description="Polar residues" evidence="1">
    <location>
        <begin position="229"/>
        <end position="241"/>
    </location>
</feature>
<feature type="region of interest" description="Disordered" evidence="1">
    <location>
        <begin position="431"/>
        <end position="619"/>
    </location>
</feature>
<evidence type="ECO:0000313" key="2">
    <source>
        <dbReference type="EMBL" id="KAF1836730.1"/>
    </source>
</evidence>
<feature type="compositionally biased region" description="Basic residues" evidence="1">
    <location>
        <begin position="434"/>
        <end position="444"/>
    </location>
</feature>
<evidence type="ECO:0000313" key="3">
    <source>
        <dbReference type="Proteomes" id="UP000800040"/>
    </source>
</evidence>
<feature type="compositionally biased region" description="Pro residues" evidence="1">
    <location>
        <begin position="580"/>
        <end position="590"/>
    </location>
</feature>
<feature type="region of interest" description="Disordered" evidence="1">
    <location>
        <begin position="300"/>
        <end position="412"/>
    </location>
</feature>
<organism evidence="2 3">
    <name type="scientific">Decorospora gaudefroyi</name>
    <dbReference type="NCBI Taxonomy" id="184978"/>
    <lineage>
        <taxon>Eukaryota</taxon>
        <taxon>Fungi</taxon>
        <taxon>Dikarya</taxon>
        <taxon>Ascomycota</taxon>
        <taxon>Pezizomycotina</taxon>
        <taxon>Dothideomycetes</taxon>
        <taxon>Pleosporomycetidae</taxon>
        <taxon>Pleosporales</taxon>
        <taxon>Pleosporineae</taxon>
        <taxon>Pleosporaceae</taxon>
        <taxon>Decorospora</taxon>
    </lineage>
</organism>
<feature type="compositionally biased region" description="Polar residues" evidence="1">
    <location>
        <begin position="183"/>
        <end position="200"/>
    </location>
</feature>
<reference evidence="2" key="1">
    <citation type="submission" date="2020-01" db="EMBL/GenBank/DDBJ databases">
        <authorList>
            <consortium name="DOE Joint Genome Institute"/>
            <person name="Haridas S."/>
            <person name="Albert R."/>
            <person name="Binder M."/>
            <person name="Bloem J."/>
            <person name="Labutti K."/>
            <person name="Salamov A."/>
            <person name="Andreopoulos B."/>
            <person name="Baker S.E."/>
            <person name="Barry K."/>
            <person name="Bills G."/>
            <person name="Bluhm B.H."/>
            <person name="Cannon C."/>
            <person name="Castanera R."/>
            <person name="Culley D.E."/>
            <person name="Daum C."/>
            <person name="Ezra D."/>
            <person name="Gonzalez J.B."/>
            <person name="Henrissat B."/>
            <person name="Kuo A."/>
            <person name="Liang C."/>
            <person name="Lipzen A."/>
            <person name="Lutzoni F."/>
            <person name="Magnuson J."/>
            <person name="Mondo S."/>
            <person name="Nolan M."/>
            <person name="Ohm R."/>
            <person name="Pangilinan J."/>
            <person name="Park H.-J."/>
            <person name="Ramirez L."/>
            <person name="Alfaro M."/>
            <person name="Sun H."/>
            <person name="Tritt A."/>
            <person name="Yoshinaga Y."/>
            <person name="Zwiers L.-H."/>
            <person name="Turgeon B.G."/>
            <person name="Goodwin S.B."/>
            <person name="Spatafora J.W."/>
            <person name="Crous P.W."/>
            <person name="Grigoriev I.V."/>
        </authorList>
    </citation>
    <scope>NUCLEOTIDE SEQUENCE</scope>
    <source>
        <strain evidence="2">P77</strain>
    </source>
</reference>
<dbReference type="Proteomes" id="UP000800040">
    <property type="component" value="Unassembled WGS sequence"/>
</dbReference>
<evidence type="ECO:0000256" key="1">
    <source>
        <dbReference type="SAM" id="MobiDB-lite"/>
    </source>
</evidence>
<feature type="compositionally biased region" description="Basic and acidic residues" evidence="1">
    <location>
        <begin position="501"/>
        <end position="512"/>
    </location>
</feature>
<keyword evidence="3" id="KW-1185">Reference proteome</keyword>
<protein>
    <submittedName>
        <fullName evidence="2">Uncharacterized protein</fullName>
    </submittedName>
</protein>
<gene>
    <name evidence="2" type="ORF">BDW02DRAFT_645977</name>
</gene>
<feature type="compositionally biased region" description="Polar residues" evidence="1">
    <location>
        <begin position="103"/>
        <end position="112"/>
    </location>
</feature>
<feature type="region of interest" description="Disordered" evidence="1">
    <location>
        <begin position="668"/>
        <end position="698"/>
    </location>
</feature>